<evidence type="ECO:0000313" key="2">
    <source>
        <dbReference type="Proteomes" id="UP000031443"/>
    </source>
</evidence>
<evidence type="ECO:0000313" key="1">
    <source>
        <dbReference type="EMBL" id="EMP37195.1"/>
    </source>
</evidence>
<dbReference type="Proteomes" id="UP000031443">
    <property type="component" value="Unassembled WGS sequence"/>
</dbReference>
<proteinExistence type="predicted"/>
<organism evidence="1 2">
    <name type="scientific">Chelonia mydas</name>
    <name type="common">Green sea-turtle</name>
    <name type="synonym">Chelonia agassizi</name>
    <dbReference type="NCBI Taxonomy" id="8469"/>
    <lineage>
        <taxon>Eukaryota</taxon>
        <taxon>Metazoa</taxon>
        <taxon>Chordata</taxon>
        <taxon>Craniata</taxon>
        <taxon>Vertebrata</taxon>
        <taxon>Euteleostomi</taxon>
        <taxon>Archelosauria</taxon>
        <taxon>Testudinata</taxon>
        <taxon>Testudines</taxon>
        <taxon>Cryptodira</taxon>
        <taxon>Durocryptodira</taxon>
        <taxon>Americhelydia</taxon>
        <taxon>Chelonioidea</taxon>
        <taxon>Cheloniidae</taxon>
        <taxon>Chelonia</taxon>
    </lineage>
</organism>
<dbReference type="EMBL" id="KB523138">
    <property type="protein sequence ID" value="EMP37195.1"/>
    <property type="molecule type" value="Genomic_DNA"/>
</dbReference>
<accession>M7BN92</accession>
<reference evidence="2" key="1">
    <citation type="journal article" date="2013" name="Nat. Genet.">
        <title>The draft genomes of soft-shell turtle and green sea turtle yield insights into the development and evolution of the turtle-specific body plan.</title>
        <authorList>
            <person name="Wang Z."/>
            <person name="Pascual-Anaya J."/>
            <person name="Zadissa A."/>
            <person name="Li W."/>
            <person name="Niimura Y."/>
            <person name="Huang Z."/>
            <person name="Li C."/>
            <person name="White S."/>
            <person name="Xiong Z."/>
            <person name="Fang D."/>
            <person name="Wang B."/>
            <person name="Ming Y."/>
            <person name="Chen Y."/>
            <person name="Zheng Y."/>
            <person name="Kuraku S."/>
            <person name="Pignatelli M."/>
            <person name="Herrero J."/>
            <person name="Beal K."/>
            <person name="Nozawa M."/>
            <person name="Li Q."/>
            <person name="Wang J."/>
            <person name="Zhang H."/>
            <person name="Yu L."/>
            <person name="Shigenobu S."/>
            <person name="Wang J."/>
            <person name="Liu J."/>
            <person name="Flicek P."/>
            <person name="Searle S."/>
            <person name="Wang J."/>
            <person name="Kuratani S."/>
            <person name="Yin Y."/>
            <person name="Aken B."/>
            <person name="Zhang G."/>
            <person name="Irie N."/>
        </authorList>
    </citation>
    <scope>NUCLEOTIDE SEQUENCE [LARGE SCALE GENOMIC DNA]</scope>
</reference>
<name>M7BN92_CHEMY</name>
<protein>
    <submittedName>
        <fullName evidence="1">Uncharacterized protein</fullName>
    </submittedName>
</protein>
<dbReference type="AlphaFoldDB" id="M7BN92"/>
<keyword evidence="2" id="KW-1185">Reference proteome</keyword>
<gene>
    <name evidence="1" type="ORF">UY3_05726</name>
</gene>
<sequence>MVLPKFQPPSKLPPGAVWEATVPTGTIGPATMLGATAPAVAPAVRVGWPGPSKDGYERRLGWHKSCCCLWTRRSGDATISTFRTGADGNRCSVNGLNRQTCNCKVPAIDARGCDVLAETWSGTPRGNGTDDHAVTDCGTLSETRTVGNAHRGPINICSLRMSGAESPGRTKLSQTVWSASRAIHMDSDPRGRWVVNGVGNVPLTETSTEQEVTAEIPAAACLWSMGLT</sequence>